<reference evidence="12" key="1">
    <citation type="journal article" date="2002" name="Science">
        <title>The draft genome of Ciona intestinalis: insights into chordate and vertebrate origins.</title>
        <authorList>
            <person name="Dehal P."/>
            <person name="Satou Y."/>
            <person name="Campbell R.K."/>
            <person name="Chapman J."/>
            <person name="Degnan B."/>
            <person name="De Tomaso A."/>
            <person name="Davidson B."/>
            <person name="Di Gregorio A."/>
            <person name="Gelpke M."/>
            <person name="Goodstein D.M."/>
            <person name="Harafuji N."/>
            <person name="Hastings K.E."/>
            <person name="Ho I."/>
            <person name="Hotta K."/>
            <person name="Huang W."/>
            <person name="Kawashima T."/>
            <person name="Lemaire P."/>
            <person name="Martinez D."/>
            <person name="Meinertzhagen I.A."/>
            <person name="Necula S."/>
            <person name="Nonaka M."/>
            <person name="Putnam N."/>
            <person name="Rash S."/>
            <person name="Saiga H."/>
            <person name="Satake M."/>
            <person name="Terry A."/>
            <person name="Yamada L."/>
            <person name="Wang H.G."/>
            <person name="Awazu S."/>
            <person name="Azumi K."/>
            <person name="Boore J."/>
            <person name="Branno M."/>
            <person name="Chin-Bow S."/>
            <person name="DeSantis R."/>
            <person name="Doyle S."/>
            <person name="Francino P."/>
            <person name="Keys D.N."/>
            <person name="Haga S."/>
            <person name="Hayashi H."/>
            <person name="Hino K."/>
            <person name="Imai K.S."/>
            <person name="Inaba K."/>
            <person name="Kano S."/>
            <person name="Kobayashi K."/>
            <person name="Kobayashi M."/>
            <person name="Lee B.I."/>
            <person name="Makabe K.W."/>
            <person name="Manohar C."/>
            <person name="Matassi G."/>
            <person name="Medina M."/>
            <person name="Mochizuki Y."/>
            <person name="Mount S."/>
            <person name="Morishita T."/>
            <person name="Miura S."/>
            <person name="Nakayama A."/>
            <person name="Nishizaka S."/>
            <person name="Nomoto H."/>
            <person name="Ohta F."/>
            <person name="Oishi K."/>
            <person name="Rigoutsos I."/>
            <person name="Sano M."/>
            <person name="Sasaki A."/>
            <person name="Sasakura Y."/>
            <person name="Shoguchi E."/>
            <person name="Shin-i T."/>
            <person name="Spagnuolo A."/>
            <person name="Stainier D."/>
            <person name="Suzuki M.M."/>
            <person name="Tassy O."/>
            <person name="Takatori N."/>
            <person name="Tokuoka M."/>
            <person name="Yagi K."/>
            <person name="Yoshizaki F."/>
            <person name="Wada S."/>
            <person name="Zhang C."/>
            <person name="Hyatt P.D."/>
            <person name="Larimer F."/>
            <person name="Detter C."/>
            <person name="Doggett N."/>
            <person name="Glavina T."/>
            <person name="Hawkins T."/>
            <person name="Richardson P."/>
            <person name="Lucas S."/>
            <person name="Kohara Y."/>
            <person name="Levine M."/>
            <person name="Satoh N."/>
            <person name="Rokhsar D.S."/>
        </authorList>
    </citation>
    <scope>NUCLEOTIDE SEQUENCE [LARGE SCALE GENOMIC DNA]</scope>
</reference>
<dbReference type="GO" id="GO:0005886">
    <property type="term" value="C:plasma membrane"/>
    <property type="evidence" value="ECO:0000318"/>
    <property type="project" value="GO_Central"/>
</dbReference>
<keyword evidence="5 9" id="KW-0472">Membrane</keyword>
<dbReference type="Proteomes" id="UP000008144">
    <property type="component" value="Chromosome 2"/>
</dbReference>
<dbReference type="PROSITE" id="PS00237">
    <property type="entry name" value="G_PROTEIN_RECEP_F1_1"/>
    <property type="match status" value="1"/>
</dbReference>
<dbReference type="GeneTree" id="ENSGT00940000174499"/>
<dbReference type="InterPro" id="IPR000276">
    <property type="entry name" value="GPCR_Rhodpsn"/>
</dbReference>
<evidence type="ECO:0000313" key="12">
    <source>
        <dbReference type="Proteomes" id="UP000008144"/>
    </source>
</evidence>
<keyword evidence="2 8" id="KW-0812">Transmembrane</keyword>
<evidence type="ECO:0000256" key="7">
    <source>
        <dbReference type="ARBA" id="ARBA00023224"/>
    </source>
</evidence>
<dbReference type="Pfam" id="PF00001">
    <property type="entry name" value="7tm_1"/>
    <property type="match status" value="1"/>
</dbReference>
<dbReference type="Ensembl" id="ENSCINT00000022296.2">
    <property type="protein sequence ID" value="ENSCINP00000022050.2"/>
    <property type="gene ID" value="ENSCING00000011576.2"/>
</dbReference>
<dbReference type="PRINTS" id="PR00237">
    <property type="entry name" value="GPCRRHODOPSN"/>
</dbReference>
<feature type="domain" description="G-protein coupled receptors family 1 profile" evidence="10">
    <location>
        <begin position="22"/>
        <end position="280"/>
    </location>
</feature>
<dbReference type="SUPFAM" id="SSF81321">
    <property type="entry name" value="Family A G protein-coupled receptor-like"/>
    <property type="match status" value="1"/>
</dbReference>
<dbReference type="PROSITE" id="PS50262">
    <property type="entry name" value="G_PROTEIN_RECEP_F1_2"/>
    <property type="match status" value="1"/>
</dbReference>
<comment type="subcellular location">
    <subcellularLocation>
        <location evidence="1">Membrane</location>
        <topology evidence="1">Multi-pass membrane protein</topology>
    </subcellularLocation>
</comment>
<reference evidence="11" key="2">
    <citation type="journal article" date="2008" name="Genome Biol.">
        <title>Improved genome assembly and evidence-based global gene model set for the chordate Ciona intestinalis: new insight into intron and operon populations.</title>
        <authorList>
            <person name="Satou Y."/>
            <person name="Mineta K."/>
            <person name="Ogasawara M."/>
            <person name="Sasakura Y."/>
            <person name="Shoguchi E."/>
            <person name="Ueno K."/>
            <person name="Yamada L."/>
            <person name="Matsumoto J."/>
            <person name="Wasserscheid J."/>
            <person name="Dewar K."/>
            <person name="Wiley G.B."/>
            <person name="Macmil S.L."/>
            <person name="Roe B.A."/>
            <person name="Zeller R.W."/>
            <person name="Hastings K.E."/>
            <person name="Lemaire P."/>
            <person name="Lindquist E."/>
            <person name="Endo T."/>
            <person name="Hotta K."/>
            <person name="Inaba K."/>
        </authorList>
    </citation>
    <scope>NUCLEOTIDE SEQUENCE [LARGE SCALE GENOMIC DNA]</scope>
    <source>
        <strain evidence="11">wild type</strain>
    </source>
</reference>
<evidence type="ECO:0000256" key="2">
    <source>
        <dbReference type="ARBA" id="ARBA00022692"/>
    </source>
</evidence>
<reference evidence="11" key="4">
    <citation type="submission" date="2025-09" db="UniProtKB">
        <authorList>
            <consortium name="Ensembl"/>
        </authorList>
    </citation>
    <scope>IDENTIFICATION</scope>
</reference>
<protein>
    <recommendedName>
        <fullName evidence="10">G-protein coupled receptors family 1 profile domain-containing protein</fullName>
    </recommendedName>
</protein>
<dbReference type="STRING" id="7719.ENSCINP00000022050"/>
<feature type="transmembrane region" description="Helical" evidence="9">
    <location>
        <begin position="83"/>
        <end position="100"/>
    </location>
</feature>
<dbReference type="HOGENOM" id="CLU_009579_6_1_1"/>
<sequence length="305" mass="34428">PNSYVTILIVLYSIIMTVGILGNLCVIVVISSSRKLWKVVNFLLLSLACSDLLLALTLPWTIIHNTSYDYTMGSGLCKAIPPLQGTAVMSSINCLVAIALERHQAIVYPTRQNIFRSHLRLMIAVALIWICSFCFQIPQIVVLDDVVWKQKTPVKPATVCCQETWAPQQSQAYSIAIIVIVYGVPLALLVLLYGRIGYFVFSRRGIENSLSAERSERSRSRRIRLNVMLVLLVTSFALLWGPYFVFQCLTVCLTSYCSPELVGYLQLVGHVNVALDPLLYAALHERVREEFIFLVRRLFRCKLQP</sequence>
<dbReference type="PANTHER" id="PTHR45695:SF28">
    <property type="entry name" value="G-PROTEIN COUPLED RECEPTORS FAMILY 1 PROFILE DOMAIN-CONTAINING PROTEIN"/>
    <property type="match status" value="1"/>
</dbReference>
<feature type="transmembrane region" description="Helical" evidence="9">
    <location>
        <begin position="121"/>
        <end position="141"/>
    </location>
</feature>
<evidence type="ECO:0000256" key="4">
    <source>
        <dbReference type="ARBA" id="ARBA00023040"/>
    </source>
</evidence>
<evidence type="ECO:0000256" key="9">
    <source>
        <dbReference type="SAM" id="Phobius"/>
    </source>
</evidence>
<dbReference type="AlphaFoldDB" id="F6SPG6"/>
<proteinExistence type="inferred from homology"/>
<evidence type="ECO:0000256" key="8">
    <source>
        <dbReference type="RuleBase" id="RU000688"/>
    </source>
</evidence>
<organism evidence="11 12">
    <name type="scientific">Ciona intestinalis</name>
    <name type="common">Transparent sea squirt</name>
    <name type="synonym">Ascidia intestinalis</name>
    <dbReference type="NCBI Taxonomy" id="7719"/>
    <lineage>
        <taxon>Eukaryota</taxon>
        <taxon>Metazoa</taxon>
        <taxon>Chordata</taxon>
        <taxon>Tunicata</taxon>
        <taxon>Ascidiacea</taxon>
        <taxon>Phlebobranchia</taxon>
        <taxon>Cionidae</taxon>
        <taxon>Ciona</taxon>
    </lineage>
</organism>
<dbReference type="GO" id="GO:0004930">
    <property type="term" value="F:G protein-coupled receptor activity"/>
    <property type="evidence" value="ECO:0000318"/>
    <property type="project" value="GO_Central"/>
</dbReference>
<dbReference type="EMBL" id="EAAA01001388">
    <property type="status" value="NOT_ANNOTATED_CDS"/>
    <property type="molecule type" value="Genomic_DNA"/>
</dbReference>
<keyword evidence="12" id="KW-1185">Reference proteome</keyword>
<dbReference type="GO" id="GO:0032870">
    <property type="term" value="P:cellular response to hormone stimulus"/>
    <property type="evidence" value="ECO:0000318"/>
    <property type="project" value="GO_Central"/>
</dbReference>
<evidence type="ECO:0000256" key="6">
    <source>
        <dbReference type="ARBA" id="ARBA00023170"/>
    </source>
</evidence>
<dbReference type="Gene3D" id="1.20.1070.10">
    <property type="entry name" value="Rhodopsin 7-helix transmembrane proteins"/>
    <property type="match status" value="1"/>
</dbReference>
<dbReference type="OMA" id="IENDTIC"/>
<keyword evidence="6 8" id="KW-0675">Receptor</keyword>
<feature type="transmembrane region" description="Helical" evidence="9">
    <location>
        <begin position="6"/>
        <end position="30"/>
    </location>
</feature>
<keyword evidence="7 8" id="KW-0807">Transducer</keyword>
<keyword evidence="4 8" id="KW-0297">G-protein coupled receptor</keyword>
<feature type="transmembrane region" description="Helical" evidence="9">
    <location>
        <begin position="172"/>
        <end position="194"/>
    </location>
</feature>
<evidence type="ECO:0000256" key="1">
    <source>
        <dbReference type="ARBA" id="ARBA00004141"/>
    </source>
</evidence>
<keyword evidence="3 9" id="KW-1133">Transmembrane helix</keyword>
<feature type="transmembrane region" description="Helical" evidence="9">
    <location>
        <begin position="42"/>
        <end position="63"/>
    </location>
</feature>
<dbReference type="PANTHER" id="PTHR45695">
    <property type="entry name" value="LEUCOKININ RECEPTOR-RELATED"/>
    <property type="match status" value="1"/>
</dbReference>
<evidence type="ECO:0000259" key="10">
    <source>
        <dbReference type="PROSITE" id="PS50262"/>
    </source>
</evidence>
<evidence type="ECO:0000313" key="11">
    <source>
        <dbReference type="Ensembl" id="ENSCINP00000022050.2"/>
    </source>
</evidence>
<evidence type="ECO:0000256" key="5">
    <source>
        <dbReference type="ARBA" id="ARBA00023136"/>
    </source>
</evidence>
<reference evidence="11" key="3">
    <citation type="submission" date="2025-08" db="UniProtKB">
        <authorList>
            <consortium name="Ensembl"/>
        </authorList>
    </citation>
    <scope>IDENTIFICATION</scope>
</reference>
<name>F6SPG6_CIOIN</name>
<dbReference type="InParanoid" id="F6SPG6"/>
<feature type="transmembrane region" description="Helical" evidence="9">
    <location>
        <begin position="225"/>
        <end position="246"/>
    </location>
</feature>
<evidence type="ECO:0000256" key="3">
    <source>
        <dbReference type="ARBA" id="ARBA00022989"/>
    </source>
</evidence>
<dbReference type="InterPro" id="IPR017452">
    <property type="entry name" value="GPCR_Rhodpsn_7TM"/>
</dbReference>
<accession>F6SPG6</accession>
<comment type="similarity">
    <text evidence="8">Belongs to the G-protein coupled receptor 1 family.</text>
</comment>
<dbReference type="GO" id="GO:0007186">
    <property type="term" value="P:G protein-coupled receptor signaling pathway"/>
    <property type="evidence" value="ECO:0000318"/>
    <property type="project" value="GO_Central"/>
</dbReference>